<evidence type="ECO:0000256" key="1">
    <source>
        <dbReference type="ARBA" id="ARBA00010982"/>
    </source>
</evidence>
<gene>
    <name evidence="8" type="ORF">A2918_00560</name>
</gene>
<evidence type="ECO:0000256" key="3">
    <source>
        <dbReference type="ARBA" id="ARBA00023315"/>
    </source>
</evidence>
<evidence type="ECO:0008006" key="10">
    <source>
        <dbReference type="Google" id="ProtNLM"/>
    </source>
</evidence>
<dbReference type="PANTHER" id="PTHR18919:SF107">
    <property type="entry name" value="ACETYL-COA ACETYLTRANSFERASE, CYTOSOLIC"/>
    <property type="match status" value="1"/>
</dbReference>
<feature type="domain" description="Thiolase N-terminal" evidence="6">
    <location>
        <begin position="275"/>
        <end position="302"/>
    </location>
</feature>
<comment type="similarity">
    <text evidence="1 5">Belongs to the thiolase-like superfamily. Thiolase family.</text>
</comment>
<keyword evidence="2 5" id="KW-0808">Transferase</keyword>
<dbReference type="AlphaFoldDB" id="A0A1F8GFN0"/>
<evidence type="ECO:0000256" key="5">
    <source>
        <dbReference type="RuleBase" id="RU003557"/>
    </source>
</evidence>
<feature type="active site" description="Proton acceptor" evidence="4">
    <location>
        <position position="388"/>
    </location>
</feature>
<accession>A0A1F8GFN0</accession>
<feature type="domain" description="Thiolase N-terminal" evidence="6">
    <location>
        <begin position="2"/>
        <end position="214"/>
    </location>
</feature>
<comment type="caution">
    <text evidence="8">The sequence shown here is derived from an EMBL/GenBank/DDBJ whole genome shotgun (WGS) entry which is preliminary data.</text>
</comment>
<dbReference type="InterPro" id="IPR002155">
    <property type="entry name" value="Thiolase"/>
</dbReference>
<dbReference type="Gene3D" id="3.40.47.10">
    <property type="match status" value="1"/>
</dbReference>
<feature type="domain" description="Thiolase C-terminal" evidence="7">
    <location>
        <begin position="309"/>
        <end position="431"/>
    </location>
</feature>
<feature type="active site" description="Acyl-thioester intermediate" evidence="4">
    <location>
        <position position="83"/>
    </location>
</feature>
<name>A0A1F8GFN0_9BACT</name>
<dbReference type="Pfam" id="PF00108">
    <property type="entry name" value="Thiolase_N"/>
    <property type="match status" value="2"/>
</dbReference>
<evidence type="ECO:0000313" key="9">
    <source>
        <dbReference type="Proteomes" id="UP000178227"/>
    </source>
</evidence>
<dbReference type="NCBIfam" id="TIGR01930">
    <property type="entry name" value="AcCoA-C-Actrans"/>
    <property type="match status" value="1"/>
</dbReference>
<dbReference type="STRING" id="1802694.A2918_00560"/>
<keyword evidence="3 5" id="KW-0012">Acyltransferase</keyword>
<evidence type="ECO:0000259" key="6">
    <source>
        <dbReference type="Pfam" id="PF00108"/>
    </source>
</evidence>
<sequence length="432" mass="46221">MVIVGGIRTAIGKFGGALKNVPAEFLLAYCFRHVVKKSGIDPAQIDEVVAGNICQPKANIARVAALYAKVPQGVPARTVARNCASGIEAITSACQAAAARDGEIFLVGGTENMSQVPYVMKDARFGLRMQNHILTDALWDGLFDPNIKQMMGRTAENVAQKWGITREEQDEYAVRSHQKACDARENQKFDAQILPLKIQDRMRIRGGVESDDKIIPGGQVVFSQDESPSEKLAKSPGSASGAPAIFMNENIMNPIENDVNFYIDKTGTFVIEKTYHLGGTVTPTNACPMNDGAAALLIMTEEKAVSLGLTPLAYIVSYAYAGCDPALMGEGPIFAVPKALAKAGLKIEDIDLFELNEAFASQAIACQRGLHIPDEKLNVHGGAIALGHAVGATGAKLTVQAMHELLEYQKRYAAITMCVGGGQGGCLIIERV</sequence>
<organism evidence="8 9">
    <name type="scientific">Candidatus Yanofskybacteria bacterium RIFCSPLOWO2_01_FULL_42_49</name>
    <dbReference type="NCBI Taxonomy" id="1802694"/>
    <lineage>
        <taxon>Bacteria</taxon>
        <taxon>Candidatus Yanofskyibacteriota</taxon>
    </lineage>
</organism>
<evidence type="ECO:0000313" key="8">
    <source>
        <dbReference type="EMBL" id="OGN23528.1"/>
    </source>
</evidence>
<dbReference type="InterPro" id="IPR016039">
    <property type="entry name" value="Thiolase-like"/>
</dbReference>
<dbReference type="InterPro" id="IPR020616">
    <property type="entry name" value="Thiolase_N"/>
</dbReference>
<feature type="active site" description="Proton acceptor" evidence="4">
    <location>
        <position position="418"/>
    </location>
</feature>
<reference evidence="8 9" key="1">
    <citation type="journal article" date="2016" name="Nat. Commun.">
        <title>Thousands of microbial genomes shed light on interconnected biogeochemical processes in an aquifer system.</title>
        <authorList>
            <person name="Anantharaman K."/>
            <person name="Brown C.T."/>
            <person name="Hug L.A."/>
            <person name="Sharon I."/>
            <person name="Castelle C.J."/>
            <person name="Probst A.J."/>
            <person name="Thomas B.C."/>
            <person name="Singh A."/>
            <person name="Wilkins M.J."/>
            <person name="Karaoz U."/>
            <person name="Brodie E.L."/>
            <person name="Williams K.H."/>
            <person name="Hubbard S.S."/>
            <person name="Banfield J.F."/>
        </authorList>
    </citation>
    <scope>NUCLEOTIDE SEQUENCE [LARGE SCALE GENOMIC DNA]</scope>
</reference>
<proteinExistence type="inferred from homology"/>
<protein>
    <recommendedName>
        <fullName evidence="10">Acetyl-CoA acetyltransferase</fullName>
    </recommendedName>
</protein>
<evidence type="ECO:0000259" key="7">
    <source>
        <dbReference type="Pfam" id="PF02803"/>
    </source>
</evidence>
<dbReference type="PIRSF" id="PIRSF000429">
    <property type="entry name" value="Ac-CoA_Ac_transf"/>
    <property type="match status" value="1"/>
</dbReference>
<dbReference type="Proteomes" id="UP000178227">
    <property type="component" value="Unassembled WGS sequence"/>
</dbReference>
<dbReference type="SUPFAM" id="SSF53901">
    <property type="entry name" value="Thiolase-like"/>
    <property type="match status" value="2"/>
</dbReference>
<dbReference type="Pfam" id="PF02803">
    <property type="entry name" value="Thiolase_C"/>
    <property type="match status" value="1"/>
</dbReference>
<dbReference type="EMBL" id="MGKI01000002">
    <property type="protein sequence ID" value="OGN23528.1"/>
    <property type="molecule type" value="Genomic_DNA"/>
</dbReference>
<dbReference type="GO" id="GO:0016747">
    <property type="term" value="F:acyltransferase activity, transferring groups other than amino-acyl groups"/>
    <property type="evidence" value="ECO:0007669"/>
    <property type="project" value="InterPro"/>
</dbReference>
<dbReference type="InterPro" id="IPR020617">
    <property type="entry name" value="Thiolase_C"/>
</dbReference>
<dbReference type="CDD" id="cd00751">
    <property type="entry name" value="thiolase"/>
    <property type="match status" value="1"/>
</dbReference>
<evidence type="ECO:0000256" key="2">
    <source>
        <dbReference type="ARBA" id="ARBA00022679"/>
    </source>
</evidence>
<dbReference type="PANTHER" id="PTHR18919">
    <property type="entry name" value="ACETYL-COA C-ACYLTRANSFERASE"/>
    <property type="match status" value="1"/>
</dbReference>
<evidence type="ECO:0000256" key="4">
    <source>
        <dbReference type="PIRSR" id="PIRSR000429-1"/>
    </source>
</evidence>